<keyword evidence="1 2" id="KW-0732">Signal</keyword>
<dbReference type="CDD" id="cd22191">
    <property type="entry name" value="DPBB_RlpA_EXP_N-like"/>
    <property type="match status" value="1"/>
</dbReference>
<dbReference type="InterPro" id="IPR036908">
    <property type="entry name" value="RlpA-like_sf"/>
</dbReference>
<dbReference type="EMBL" id="LWDG02000471">
    <property type="protein sequence ID" value="KAE8265184.1"/>
    <property type="molecule type" value="Genomic_DNA"/>
</dbReference>
<gene>
    <name evidence="3" type="ORF">A4X09_0g6737</name>
</gene>
<evidence type="ECO:0008006" key="5">
    <source>
        <dbReference type="Google" id="ProtNLM"/>
    </source>
</evidence>
<dbReference type="AlphaFoldDB" id="A0A8X7N280"/>
<evidence type="ECO:0000256" key="1">
    <source>
        <dbReference type="ARBA" id="ARBA00022729"/>
    </source>
</evidence>
<feature type="chain" id="PRO_5036499910" description="RlpA-like protein double-psi beta-barrel domain-containing protein" evidence="2">
    <location>
        <begin position="25"/>
        <end position="145"/>
    </location>
</feature>
<dbReference type="SUPFAM" id="SSF50685">
    <property type="entry name" value="Barwin-like endoglucanases"/>
    <property type="match status" value="1"/>
</dbReference>
<dbReference type="InterPro" id="IPR051477">
    <property type="entry name" value="Expansin_CellWall"/>
</dbReference>
<evidence type="ECO:0000313" key="4">
    <source>
        <dbReference type="Proteomes" id="UP000078113"/>
    </source>
</evidence>
<dbReference type="PANTHER" id="PTHR31836:SF28">
    <property type="entry name" value="SRCR DOMAIN-CONTAINING PROTEIN-RELATED"/>
    <property type="match status" value="1"/>
</dbReference>
<reference evidence="3" key="1">
    <citation type="submission" date="2016-04" db="EMBL/GenBank/DDBJ databases">
        <authorList>
            <person name="Nguyen H.D."/>
            <person name="Samba Siva P."/>
            <person name="Cullis J."/>
            <person name="Levesque C.A."/>
            <person name="Hambleton S."/>
        </authorList>
    </citation>
    <scope>NUCLEOTIDE SEQUENCE</scope>
    <source>
        <strain evidence="3">DAOMC 236422</strain>
    </source>
</reference>
<organism evidence="3 4">
    <name type="scientific">Tilletia walkeri</name>
    <dbReference type="NCBI Taxonomy" id="117179"/>
    <lineage>
        <taxon>Eukaryota</taxon>
        <taxon>Fungi</taxon>
        <taxon>Dikarya</taxon>
        <taxon>Basidiomycota</taxon>
        <taxon>Ustilaginomycotina</taxon>
        <taxon>Exobasidiomycetes</taxon>
        <taxon>Tilletiales</taxon>
        <taxon>Tilletiaceae</taxon>
        <taxon>Tilletia</taxon>
    </lineage>
</organism>
<evidence type="ECO:0000256" key="2">
    <source>
        <dbReference type="SAM" id="SignalP"/>
    </source>
</evidence>
<dbReference type="Proteomes" id="UP000078113">
    <property type="component" value="Unassembled WGS sequence"/>
</dbReference>
<sequence>MKFAIYFLAAFITFASVLFQPSAAAPTEVQVPRSSDNVTAGSDFEVRGGPIHHGRATWFTLDGLEVACGGWYNDYDSIVALPFWRRENCFRTVKIEAGGITKYAKAVDSCPTCAHYQLDMSVGGLFQTFKDLDIGIFDITWHFVD</sequence>
<dbReference type="PANTHER" id="PTHR31836">
    <property type="match status" value="1"/>
</dbReference>
<feature type="signal peptide" evidence="2">
    <location>
        <begin position="1"/>
        <end position="24"/>
    </location>
</feature>
<dbReference type="Gene3D" id="2.40.40.10">
    <property type="entry name" value="RlpA-like domain"/>
    <property type="match status" value="1"/>
</dbReference>
<protein>
    <recommendedName>
        <fullName evidence="5">RlpA-like protein double-psi beta-barrel domain-containing protein</fullName>
    </recommendedName>
</protein>
<accession>A0A8X7N280</accession>
<proteinExistence type="predicted"/>
<comment type="caution">
    <text evidence="3">The sequence shown here is derived from an EMBL/GenBank/DDBJ whole genome shotgun (WGS) entry which is preliminary data.</text>
</comment>
<keyword evidence="4" id="KW-1185">Reference proteome</keyword>
<reference evidence="3" key="2">
    <citation type="journal article" date="2019" name="IMA Fungus">
        <title>Genome sequencing and comparison of five Tilletia species to identify candidate genes for the detection of regulated species infecting wheat.</title>
        <authorList>
            <person name="Nguyen H.D.T."/>
            <person name="Sultana T."/>
            <person name="Kesanakurti P."/>
            <person name="Hambleton S."/>
        </authorList>
    </citation>
    <scope>NUCLEOTIDE SEQUENCE</scope>
    <source>
        <strain evidence="3">DAOMC 236422</strain>
    </source>
</reference>
<evidence type="ECO:0000313" key="3">
    <source>
        <dbReference type="EMBL" id="KAE8265184.1"/>
    </source>
</evidence>
<name>A0A8X7N280_9BASI</name>